<dbReference type="EMBL" id="JADKNH010000001">
    <property type="protein sequence ID" value="MBF4691964.1"/>
    <property type="molecule type" value="Genomic_DNA"/>
</dbReference>
<reference evidence="1 2" key="1">
    <citation type="submission" date="2020-11" db="EMBL/GenBank/DDBJ databases">
        <title>Fusibacter basophilias sp. nov.</title>
        <authorList>
            <person name="Qiu D."/>
        </authorList>
    </citation>
    <scope>NUCLEOTIDE SEQUENCE [LARGE SCALE GENOMIC DNA]</scope>
    <source>
        <strain evidence="1 2">Q10-2</strain>
    </source>
</reference>
<accession>A0ABR9ZNF1</accession>
<keyword evidence="2" id="KW-1185">Reference proteome</keyword>
<gene>
    <name evidence="1" type="ORF">ISU02_02485</name>
</gene>
<evidence type="ECO:0000313" key="2">
    <source>
        <dbReference type="Proteomes" id="UP000614200"/>
    </source>
</evidence>
<organism evidence="1 2">
    <name type="scientific">Fusibacter ferrireducens</name>
    <dbReference type="NCBI Taxonomy" id="2785058"/>
    <lineage>
        <taxon>Bacteria</taxon>
        <taxon>Bacillati</taxon>
        <taxon>Bacillota</taxon>
        <taxon>Clostridia</taxon>
        <taxon>Eubacteriales</taxon>
        <taxon>Eubacteriales Family XII. Incertae Sedis</taxon>
        <taxon>Fusibacter</taxon>
    </lineage>
</organism>
<sequence length="119" mass="13190">MAIILEHRITREKYILLGAGLGMFRSSRPGVFAGNLNPVVEEGREEVISVCDIEGEIIFIDRAELKVIEVDGKKINEITGLSKSKLSVDTDSNYYKCPGCGGDVTIYDDECNYCALRLK</sequence>
<dbReference type="RefSeq" id="WP_194700192.1">
    <property type="nucleotide sequence ID" value="NZ_JADKNH010000001.1"/>
</dbReference>
<proteinExistence type="predicted"/>
<evidence type="ECO:0000313" key="1">
    <source>
        <dbReference type="EMBL" id="MBF4691964.1"/>
    </source>
</evidence>
<protein>
    <submittedName>
        <fullName evidence="1">Uncharacterized protein</fullName>
    </submittedName>
</protein>
<name>A0ABR9ZNF1_9FIRM</name>
<dbReference type="Proteomes" id="UP000614200">
    <property type="component" value="Unassembled WGS sequence"/>
</dbReference>
<comment type="caution">
    <text evidence="1">The sequence shown here is derived from an EMBL/GenBank/DDBJ whole genome shotgun (WGS) entry which is preliminary data.</text>
</comment>